<proteinExistence type="predicted"/>
<keyword evidence="1" id="KW-0472">Membrane</keyword>
<protein>
    <submittedName>
        <fullName evidence="2">Uncharacterized protein</fullName>
    </submittedName>
</protein>
<organism evidence="2 3">
    <name type="scientific">Candidatus Roizmanbacteria bacterium CG_4_10_14_0_2_um_filter_39_13</name>
    <dbReference type="NCBI Taxonomy" id="1974825"/>
    <lineage>
        <taxon>Bacteria</taxon>
        <taxon>Candidatus Roizmaniibacteriota</taxon>
    </lineage>
</organism>
<evidence type="ECO:0000256" key="1">
    <source>
        <dbReference type="SAM" id="Phobius"/>
    </source>
</evidence>
<feature type="transmembrane region" description="Helical" evidence="1">
    <location>
        <begin position="383"/>
        <end position="404"/>
    </location>
</feature>
<dbReference type="AlphaFoldDB" id="A0A2M7TZ80"/>
<dbReference type="Proteomes" id="UP000228503">
    <property type="component" value="Unassembled WGS sequence"/>
</dbReference>
<accession>A0A2M7TZ80</accession>
<reference evidence="3" key="1">
    <citation type="submission" date="2017-09" db="EMBL/GenBank/DDBJ databases">
        <title>Depth-based differentiation of microbial function through sediment-hosted aquifers and enrichment of novel symbionts in the deep terrestrial subsurface.</title>
        <authorList>
            <person name="Probst A.J."/>
            <person name="Ladd B."/>
            <person name="Jarett J.K."/>
            <person name="Geller-Mcgrath D.E."/>
            <person name="Sieber C.M.K."/>
            <person name="Emerson J.B."/>
            <person name="Anantharaman K."/>
            <person name="Thomas B.C."/>
            <person name="Malmstrom R."/>
            <person name="Stieglmeier M."/>
            <person name="Klingl A."/>
            <person name="Woyke T."/>
            <person name="Ryan C.M."/>
            <person name="Banfield J.F."/>
        </authorList>
    </citation>
    <scope>NUCLEOTIDE SEQUENCE [LARGE SCALE GENOMIC DNA]</scope>
</reference>
<keyword evidence="1" id="KW-1133">Transmembrane helix</keyword>
<gene>
    <name evidence="2" type="ORF">COY16_02765</name>
</gene>
<name>A0A2M7TZ80_9BACT</name>
<feature type="transmembrane region" description="Helical" evidence="1">
    <location>
        <begin position="293"/>
        <end position="315"/>
    </location>
</feature>
<feature type="transmembrane region" description="Helical" evidence="1">
    <location>
        <begin position="347"/>
        <end position="371"/>
    </location>
</feature>
<sequence length="472" mass="53264">MKGIKLLSKTLFISLVALVFVSSIQAMSILPPDEIANPAALFGQDHSYTVTFRGNGEAVVNLRVLFTNTDEGNNLSQLSYRVPGVDPQDIVAYQVIREPNCIRYAETKTFDISDSRDYIAPNCIEYDEPDYSNVYWYGKTSYKKAIVAFDVDTITITVPKQIEQGKSGSLLLYYRSQGYTKKGAFDTYEYKFESLKTEDPIKNLQIGVTTDSDLKLKNADAAVQYRNDGEFASMQGMMADSKVGVSNAQFDQYYQQIGSGQIIESATYLQPLDSFTMEGAYADSSWKLNGKNILIGTVVIVVLIIIFGYVIYRLVKYLKKRHTDRHSPPSDKNMGSPSQRVVPGMTFLWMVVGSFISSILAAGYTIFIFMFGTYLNSWYYSEFNMLIMLFLIIVSFGIYPLFIFGSAIFIGIKRGLWWGVGTFALTLMWLVIYLFVLFGFMMLSRSSQSYPRPVPYMMGTQDSGVYMEKSAE</sequence>
<feature type="transmembrane region" description="Helical" evidence="1">
    <location>
        <begin position="416"/>
        <end position="443"/>
    </location>
</feature>
<evidence type="ECO:0000313" key="3">
    <source>
        <dbReference type="Proteomes" id="UP000228503"/>
    </source>
</evidence>
<comment type="caution">
    <text evidence="2">The sequence shown here is derived from an EMBL/GenBank/DDBJ whole genome shotgun (WGS) entry which is preliminary data.</text>
</comment>
<dbReference type="EMBL" id="PFOB01000031">
    <property type="protein sequence ID" value="PIZ63131.1"/>
    <property type="molecule type" value="Genomic_DNA"/>
</dbReference>
<evidence type="ECO:0000313" key="2">
    <source>
        <dbReference type="EMBL" id="PIZ63131.1"/>
    </source>
</evidence>
<keyword evidence="1" id="KW-0812">Transmembrane</keyword>